<organism evidence="9 10">
    <name type="scientific">Pseudaquabacterium terrae</name>
    <dbReference type="NCBI Taxonomy" id="2732868"/>
    <lineage>
        <taxon>Bacteria</taxon>
        <taxon>Pseudomonadati</taxon>
        <taxon>Pseudomonadota</taxon>
        <taxon>Betaproteobacteria</taxon>
        <taxon>Burkholderiales</taxon>
        <taxon>Sphaerotilaceae</taxon>
        <taxon>Pseudaquabacterium</taxon>
    </lineage>
</organism>
<keyword evidence="10" id="KW-1185">Reference proteome</keyword>
<evidence type="ECO:0000259" key="8">
    <source>
        <dbReference type="Pfam" id="PF06305"/>
    </source>
</evidence>
<reference evidence="9 10" key="1">
    <citation type="submission" date="2020-05" db="EMBL/GenBank/DDBJ databases">
        <title>Aquincola sp. isolate from soil.</title>
        <authorList>
            <person name="Han J."/>
            <person name="Kim D.-U."/>
        </authorList>
    </citation>
    <scope>NUCLEOTIDE SEQUENCE [LARGE SCALE GENOMIC DNA]</scope>
    <source>
        <strain evidence="9 10">S2</strain>
    </source>
</reference>
<dbReference type="EMBL" id="JABRWJ010000004">
    <property type="protein sequence ID" value="NRF67932.1"/>
    <property type="molecule type" value="Genomic_DNA"/>
</dbReference>
<dbReference type="Proteomes" id="UP000737171">
    <property type="component" value="Unassembled WGS sequence"/>
</dbReference>
<accession>A0ABX2EH31</accession>
<keyword evidence="3 6" id="KW-1133">Transmembrane helix</keyword>
<feature type="domain" description="Lipopolysaccharide assembly protein A" evidence="8">
    <location>
        <begin position="22"/>
        <end position="74"/>
    </location>
</feature>
<evidence type="ECO:0000256" key="6">
    <source>
        <dbReference type="SAM" id="Phobius"/>
    </source>
</evidence>
<evidence type="ECO:0000256" key="5">
    <source>
        <dbReference type="SAM" id="MobiDB-lite"/>
    </source>
</evidence>
<name>A0ABX2EH31_9BURK</name>
<feature type="chain" id="PRO_5046600611" evidence="7">
    <location>
        <begin position="21"/>
        <end position="106"/>
    </location>
</feature>
<proteinExistence type="predicted"/>
<evidence type="ECO:0000256" key="3">
    <source>
        <dbReference type="ARBA" id="ARBA00022989"/>
    </source>
</evidence>
<evidence type="ECO:0000313" key="9">
    <source>
        <dbReference type="EMBL" id="NRF67932.1"/>
    </source>
</evidence>
<feature type="transmembrane region" description="Helical" evidence="6">
    <location>
        <begin position="42"/>
        <end position="65"/>
    </location>
</feature>
<feature type="compositionally biased region" description="Basic and acidic residues" evidence="5">
    <location>
        <begin position="97"/>
        <end position="106"/>
    </location>
</feature>
<sequence>MRILVWALRAFLFFTLFAFALNNEQQAVVHWFFGAQWRAPMVIIVLAAFAGGAALGVLAMVPAWWKHRRVARRAAPPPAPPPKPAADPITVTPSEFGPEHPPREGL</sequence>
<dbReference type="InterPro" id="IPR010445">
    <property type="entry name" value="LapA_dom"/>
</dbReference>
<evidence type="ECO:0000256" key="7">
    <source>
        <dbReference type="SAM" id="SignalP"/>
    </source>
</evidence>
<feature type="signal peptide" evidence="7">
    <location>
        <begin position="1"/>
        <end position="20"/>
    </location>
</feature>
<evidence type="ECO:0000256" key="1">
    <source>
        <dbReference type="ARBA" id="ARBA00022475"/>
    </source>
</evidence>
<evidence type="ECO:0000256" key="4">
    <source>
        <dbReference type="ARBA" id="ARBA00023136"/>
    </source>
</evidence>
<keyword evidence="2 6" id="KW-0812">Transmembrane</keyword>
<protein>
    <submittedName>
        <fullName evidence="9">DUF1049 domain-containing protein</fullName>
    </submittedName>
</protein>
<feature type="compositionally biased region" description="Pro residues" evidence="5">
    <location>
        <begin position="75"/>
        <end position="85"/>
    </location>
</feature>
<keyword evidence="4 6" id="KW-0472">Membrane</keyword>
<dbReference type="RefSeq" id="WP_173123125.1">
    <property type="nucleotide sequence ID" value="NZ_JABRWJ010000004.1"/>
</dbReference>
<gene>
    <name evidence="9" type="ORF">HLB44_13140</name>
</gene>
<feature type="region of interest" description="Disordered" evidence="5">
    <location>
        <begin position="73"/>
        <end position="106"/>
    </location>
</feature>
<dbReference type="Pfam" id="PF06305">
    <property type="entry name" value="LapA_dom"/>
    <property type="match status" value="1"/>
</dbReference>
<keyword evidence="7" id="KW-0732">Signal</keyword>
<keyword evidence="1" id="KW-1003">Cell membrane</keyword>
<comment type="caution">
    <text evidence="9">The sequence shown here is derived from an EMBL/GenBank/DDBJ whole genome shotgun (WGS) entry which is preliminary data.</text>
</comment>
<evidence type="ECO:0000313" key="10">
    <source>
        <dbReference type="Proteomes" id="UP000737171"/>
    </source>
</evidence>
<evidence type="ECO:0000256" key="2">
    <source>
        <dbReference type="ARBA" id="ARBA00022692"/>
    </source>
</evidence>